<gene>
    <name evidence="1" type="ORF">MTR67_014294</name>
</gene>
<keyword evidence="2" id="KW-1185">Reference proteome</keyword>
<reference evidence="1" key="1">
    <citation type="submission" date="2023-08" db="EMBL/GenBank/DDBJ databases">
        <title>A de novo genome assembly of Solanum verrucosum Schlechtendal, a Mexican diploid species geographically isolated from the other diploid A-genome species in potato relatives.</title>
        <authorList>
            <person name="Hosaka K."/>
        </authorList>
    </citation>
    <scope>NUCLEOTIDE SEQUENCE</scope>
    <source>
        <tissue evidence="1">Young leaves</tissue>
    </source>
</reference>
<evidence type="ECO:0000313" key="1">
    <source>
        <dbReference type="EMBL" id="WMV20909.1"/>
    </source>
</evidence>
<proteinExistence type="predicted"/>
<dbReference type="Proteomes" id="UP001234989">
    <property type="component" value="Chromosome 3"/>
</dbReference>
<name>A0AAF0QBY5_SOLVR</name>
<accession>A0AAF0QBY5</accession>
<sequence>MHRQSCIAESSTGRKLKENWIPSSFSVKGFLSPTKQKGIADFFPISLSLFIHIPLSCFIQNSNSTATSQVINCLLLI</sequence>
<protein>
    <submittedName>
        <fullName evidence="1">Uncharacterized protein</fullName>
    </submittedName>
</protein>
<dbReference type="EMBL" id="CP133614">
    <property type="protein sequence ID" value="WMV20909.1"/>
    <property type="molecule type" value="Genomic_DNA"/>
</dbReference>
<organism evidence="1 2">
    <name type="scientific">Solanum verrucosum</name>
    <dbReference type="NCBI Taxonomy" id="315347"/>
    <lineage>
        <taxon>Eukaryota</taxon>
        <taxon>Viridiplantae</taxon>
        <taxon>Streptophyta</taxon>
        <taxon>Embryophyta</taxon>
        <taxon>Tracheophyta</taxon>
        <taxon>Spermatophyta</taxon>
        <taxon>Magnoliopsida</taxon>
        <taxon>eudicotyledons</taxon>
        <taxon>Gunneridae</taxon>
        <taxon>Pentapetalae</taxon>
        <taxon>asterids</taxon>
        <taxon>lamiids</taxon>
        <taxon>Solanales</taxon>
        <taxon>Solanaceae</taxon>
        <taxon>Solanoideae</taxon>
        <taxon>Solaneae</taxon>
        <taxon>Solanum</taxon>
    </lineage>
</organism>
<dbReference type="AlphaFoldDB" id="A0AAF0QBY5"/>
<evidence type="ECO:0000313" key="2">
    <source>
        <dbReference type="Proteomes" id="UP001234989"/>
    </source>
</evidence>